<proteinExistence type="predicted"/>
<gene>
    <name evidence="5" type="ORF">D5F11_012630</name>
</gene>
<dbReference type="AlphaFoldDB" id="A0A429X826"/>
<reference evidence="5 6" key="1">
    <citation type="submission" date="2018-12" db="EMBL/GenBank/DDBJ databases">
        <authorList>
            <person name="Sun L."/>
            <person name="Chen Z."/>
        </authorList>
    </citation>
    <scope>NUCLEOTIDE SEQUENCE [LARGE SCALE GENOMIC DNA]</scope>
    <source>
        <strain evidence="5 6">LMG 29736</strain>
    </source>
</reference>
<dbReference type="InterPro" id="IPR023158">
    <property type="entry name" value="YerB-like_sf"/>
</dbReference>
<evidence type="ECO:0000256" key="2">
    <source>
        <dbReference type="SAM" id="SignalP"/>
    </source>
</evidence>
<dbReference type="SUPFAM" id="SSF159774">
    <property type="entry name" value="YerB-like"/>
    <property type="match status" value="1"/>
</dbReference>
<dbReference type="OrthoDB" id="9779102at2"/>
<evidence type="ECO:0000256" key="1">
    <source>
        <dbReference type="SAM" id="MobiDB-lite"/>
    </source>
</evidence>
<accession>A0A429X826</accession>
<feature type="chain" id="PRO_5039069005" evidence="2">
    <location>
        <begin position="20"/>
        <end position="336"/>
    </location>
</feature>
<name>A0A429X826_SIMTE</name>
<dbReference type="Pfam" id="PF17479">
    <property type="entry name" value="DUF3048_C"/>
    <property type="match status" value="1"/>
</dbReference>
<dbReference type="Pfam" id="PF11258">
    <property type="entry name" value="DUF3048"/>
    <property type="match status" value="1"/>
</dbReference>
<dbReference type="EMBL" id="QYTW02000011">
    <property type="protein sequence ID" value="RST59431.1"/>
    <property type="molecule type" value="Genomic_DNA"/>
</dbReference>
<keyword evidence="2" id="KW-0732">Signal</keyword>
<dbReference type="Proteomes" id="UP000287296">
    <property type="component" value="Unassembled WGS sequence"/>
</dbReference>
<feature type="domain" description="DUF3048" evidence="3">
    <location>
        <begin position="45"/>
        <end position="185"/>
    </location>
</feature>
<dbReference type="Gene3D" id="3.50.90.10">
    <property type="entry name" value="YerB-like"/>
    <property type="match status" value="1"/>
</dbReference>
<dbReference type="InterPro" id="IPR035328">
    <property type="entry name" value="DUF3048_C"/>
</dbReference>
<evidence type="ECO:0000259" key="3">
    <source>
        <dbReference type="Pfam" id="PF11258"/>
    </source>
</evidence>
<feature type="region of interest" description="Disordered" evidence="1">
    <location>
        <begin position="25"/>
        <end position="50"/>
    </location>
</feature>
<dbReference type="PROSITE" id="PS51257">
    <property type="entry name" value="PROKAR_LIPOPROTEIN"/>
    <property type="match status" value="1"/>
</dbReference>
<protein>
    <submittedName>
        <fullName evidence="5">DUF3048 domain-containing protein</fullName>
    </submittedName>
</protein>
<organism evidence="5 6">
    <name type="scientific">Siminovitchia terrae</name>
    <name type="common">Bacillus terrae</name>
    <dbReference type="NCBI Taxonomy" id="1914933"/>
    <lineage>
        <taxon>Bacteria</taxon>
        <taxon>Bacillati</taxon>
        <taxon>Bacillota</taxon>
        <taxon>Bacilli</taxon>
        <taxon>Bacillales</taxon>
        <taxon>Bacillaceae</taxon>
        <taxon>Siminovitchia</taxon>
    </lineage>
</organism>
<evidence type="ECO:0000313" key="6">
    <source>
        <dbReference type="Proteomes" id="UP000287296"/>
    </source>
</evidence>
<sequence length="336" mass="37229">MKLTRLVFVIMATFTMFVAACSKNDSQQPEKQSEKQEGVKTSAPLTGVEAKVESPERAVAVTINNHPKARPQSGLSQADIVYEVLAEGDVTRFLAIFQSEKPENIGPVRSARQYFIDLAQGYDALFIAHGYSPEAKKTLASGTIDNINGIQHDGTLFKRASFRKAPHNSYITFKNIEKGAKDAGYDLSKAPKPLSFLTDEEAGNLEGDAASNVKVAYSQNSTFTAEYKYDAQKEKYTRSSEGAETVEYDNDKSVLLDNVIVIEAAHTTKDEKGRRDIDLNSGGKAYVFQKGIMQEAEWKNEDGRILPYKDGEPMKWVPGKTWINIVPEMTMVSFGE</sequence>
<dbReference type="InterPro" id="IPR021416">
    <property type="entry name" value="DUF3048_N"/>
</dbReference>
<comment type="caution">
    <text evidence="5">The sequence shown here is derived from an EMBL/GenBank/DDBJ whole genome shotgun (WGS) entry which is preliminary data.</text>
</comment>
<feature type="signal peptide" evidence="2">
    <location>
        <begin position="1"/>
        <end position="19"/>
    </location>
</feature>
<feature type="domain" description="DUF3048" evidence="4">
    <location>
        <begin position="213"/>
        <end position="323"/>
    </location>
</feature>
<evidence type="ECO:0000313" key="5">
    <source>
        <dbReference type="EMBL" id="RST59431.1"/>
    </source>
</evidence>
<evidence type="ECO:0000259" key="4">
    <source>
        <dbReference type="Pfam" id="PF17479"/>
    </source>
</evidence>